<dbReference type="SUPFAM" id="SSF48179">
    <property type="entry name" value="6-phosphogluconate dehydrogenase C-terminal domain-like"/>
    <property type="match status" value="1"/>
</dbReference>
<dbReference type="InterPro" id="IPR008927">
    <property type="entry name" value="6-PGluconate_DH-like_C_sf"/>
</dbReference>
<dbReference type="Gene3D" id="1.10.1040.10">
    <property type="entry name" value="N-(1-d-carboxylethyl)-l-norvaline Dehydrogenase, domain 2"/>
    <property type="match status" value="1"/>
</dbReference>
<dbReference type="Gene3D" id="3.40.50.720">
    <property type="entry name" value="NAD(P)-binding Rossmann-like Domain"/>
    <property type="match status" value="1"/>
</dbReference>
<evidence type="ECO:0000256" key="3">
    <source>
        <dbReference type="PIRSR" id="PIRSR000103-1"/>
    </source>
</evidence>
<dbReference type="Pfam" id="PF03446">
    <property type="entry name" value="NAD_binding_2"/>
    <property type="match status" value="1"/>
</dbReference>
<dbReference type="AlphaFoldDB" id="A0A917Q5M4"/>
<feature type="domain" description="3-hydroxyisobutyrate dehydrogenase-like NAD-binding" evidence="5">
    <location>
        <begin position="157"/>
        <end position="276"/>
    </location>
</feature>
<dbReference type="InterPro" id="IPR015815">
    <property type="entry name" value="HIBADH-related"/>
</dbReference>
<feature type="domain" description="6-phosphogluconate dehydrogenase NADP-binding" evidence="4">
    <location>
        <begin position="2"/>
        <end position="153"/>
    </location>
</feature>
<accession>A0A917Q5M4</accession>
<comment type="caution">
    <text evidence="6">The sequence shown here is derived from an EMBL/GenBank/DDBJ whole genome shotgun (WGS) entry which is preliminary data.</text>
</comment>
<name>A0A917Q5M4_9HYPH</name>
<dbReference type="EMBL" id="BMMF01000003">
    <property type="protein sequence ID" value="GGK26240.1"/>
    <property type="molecule type" value="Genomic_DNA"/>
</dbReference>
<sequence length="282" mass="28066">MRIGCIGLGAMGRPMGGRLAAAGHAVTGFDRDPGRRAEGVAPAGGLAEAIAGREALLLSLPDSPAVEAVMEAVYEQGAPGLLVVDTSTADPLSTRAIQERAAARGIGFVDAPVSGGASGAAQGRLLAMIGGAEPDLDRTEALLAPLTRAVVRCGGPGAGNVAKLVNNLMCAAHLVLAGEALRLGEAAGIAPETLAAVLAAGSGRSAAIEVNLPQWVFSGTYDSGFTMGLMAKDVRLARALGEAVEALGPLAEAAAERVAEGEARFGAAADFNRLVDLGRGGA</sequence>
<proteinExistence type="predicted"/>
<protein>
    <submittedName>
        <fullName evidence="6">3-hydroxyisobutyrate dehydrogenase</fullName>
    </submittedName>
</protein>
<dbReference type="PANTHER" id="PTHR22981:SF7">
    <property type="entry name" value="3-HYDROXYISOBUTYRATE DEHYDROGENASE, MITOCHONDRIAL"/>
    <property type="match status" value="1"/>
</dbReference>
<keyword evidence="7" id="KW-1185">Reference proteome</keyword>
<reference evidence="6 7" key="1">
    <citation type="journal article" date="2014" name="Int. J. Syst. Evol. Microbiol.">
        <title>Complete genome sequence of Corynebacterium casei LMG S-19264T (=DSM 44701T), isolated from a smear-ripened cheese.</title>
        <authorList>
            <consortium name="US DOE Joint Genome Institute (JGI-PGF)"/>
            <person name="Walter F."/>
            <person name="Albersmeier A."/>
            <person name="Kalinowski J."/>
            <person name="Ruckert C."/>
        </authorList>
    </citation>
    <scope>NUCLEOTIDE SEQUENCE [LARGE SCALE GENOMIC DNA]</scope>
    <source>
        <strain evidence="6 7">CGMCC 1.9161</strain>
    </source>
</reference>
<keyword evidence="1" id="KW-0560">Oxidoreductase</keyword>
<dbReference type="GO" id="GO:0050661">
    <property type="term" value="F:NADP binding"/>
    <property type="evidence" value="ECO:0007669"/>
    <property type="project" value="InterPro"/>
</dbReference>
<organism evidence="6 7">
    <name type="scientific">Salinarimonas ramus</name>
    <dbReference type="NCBI Taxonomy" id="690164"/>
    <lineage>
        <taxon>Bacteria</taxon>
        <taxon>Pseudomonadati</taxon>
        <taxon>Pseudomonadota</taxon>
        <taxon>Alphaproteobacteria</taxon>
        <taxon>Hyphomicrobiales</taxon>
        <taxon>Salinarimonadaceae</taxon>
        <taxon>Salinarimonas</taxon>
    </lineage>
</organism>
<feature type="active site" evidence="3">
    <location>
        <position position="163"/>
    </location>
</feature>
<evidence type="ECO:0000259" key="4">
    <source>
        <dbReference type="Pfam" id="PF03446"/>
    </source>
</evidence>
<evidence type="ECO:0000256" key="1">
    <source>
        <dbReference type="ARBA" id="ARBA00023002"/>
    </source>
</evidence>
<keyword evidence="2" id="KW-0520">NAD</keyword>
<dbReference type="PANTHER" id="PTHR22981">
    <property type="entry name" value="3-HYDROXYISOBUTYRATE DEHYDROGENASE-RELATED"/>
    <property type="match status" value="1"/>
</dbReference>
<dbReference type="GO" id="GO:0016616">
    <property type="term" value="F:oxidoreductase activity, acting on the CH-OH group of donors, NAD or NADP as acceptor"/>
    <property type="evidence" value="ECO:0007669"/>
    <property type="project" value="TreeGrafter"/>
</dbReference>
<evidence type="ECO:0000313" key="7">
    <source>
        <dbReference type="Proteomes" id="UP000600449"/>
    </source>
</evidence>
<dbReference type="SUPFAM" id="SSF51735">
    <property type="entry name" value="NAD(P)-binding Rossmann-fold domains"/>
    <property type="match status" value="1"/>
</dbReference>
<dbReference type="InterPro" id="IPR006115">
    <property type="entry name" value="6PGDH_NADP-bd"/>
</dbReference>
<dbReference type="Proteomes" id="UP000600449">
    <property type="component" value="Unassembled WGS sequence"/>
</dbReference>
<dbReference type="RefSeq" id="WP_188910404.1">
    <property type="nucleotide sequence ID" value="NZ_BMMF01000003.1"/>
</dbReference>
<dbReference type="Pfam" id="PF14833">
    <property type="entry name" value="NAD_binding_11"/>
    <property type="match status" value="1"/>
</dbReference>
<evidence type="ECO:0000256" key="2">
    <source>
        <dbReference type="ARBA" id="ARBA00023027"/>
    </source>
</evidence>
<evidence type="ECO:0000259" key="5">
    <source>
        <dbReference type="Pfam" id="PF14833"/>
    </source>
</evidence>
<dbReference type="InterPro" id="IPR036291">
    <property type="entry name" value="NAD(P)-bd_dom_sf"/>
</dbReference>
<dbReference type="InterPro" id="IPR029154">
    <property type="entry name" value="HIBADH-like_NADP-bd"/>
</dbReference>
<evidence type="ECO:0000313" key="6">
    <source>
        <dbReference type="EMBL" id="GGK26240.1"/>
    </source>
</evidence>
<gene>
    <name evidence="6" type="ORF">GCM10011322_10760</name>
</gene>
<dbReference type="InterPro" id="IPR013328">
    <property type="entry name" value="6PGD_dom2"/>
</dbReference>
<dbReference type="GO" id="GO:0051287">
    <property type="term" value="F:NAD binding"/>
    <property type="evidence" value="ECO:0007669"/>
    <property type="project" value="InterPro"/>
</dbReference>
<dbReference type="PIRSF" id="PIRSF000103">
    <property type="entry name" value="HIBADH"/>
    <property type="match status" value="1"/>
</dbReference>